<dbReference type="Proteomes" id="UP000317023">
    <property type="component" value="Unassembled WGS sequence"/>
</dbReference>
<organism evidence="1 2">
    <name type="scientific">Agrobacterium tumefaciens</name>
    <dbReference type="NCBI Taxonomy" id="358"/>
    <lineage>
        <taxon>Bacteria</taxon>
        <taxon>Pseudomonadati</taxon>
        <taxon>Pseudomonadota</taxon>
        <taxon>Alphaproteobacteria</taxon>
        <taxon>Hyphomicrobiales</taxon>
        <taxon>Rhizobiaceae</taxon>
        <taxon>Rhizobium/Agrobacterium group</taxon>
        <taxon>Agrobacterium</taxon>
        <taxon>Agrobacterium tumefaciens complex</taxon>
    </lineage>
</organism>
<dbReference type="RefSeq" id="WP_142856776.1">
    <property type="nucleotide sequence ID" value="NZ_SGOE01000003.1"/>
</dbReference>
<dbReference type="AlphaFoldDB" id="A0A546XYL0"/>
<gene>
    <name evidence="1" type="ORF">EXN61_11475</name>
</gene>
<accession>A0A546XYL0</accession>
<sequence length="179" mass="19858">MTYDEEKKVADVIVALTERISALESENDRLLTLTSDLKLQAQTHAIEARGANATINEIYQIISGGKGEPGTWNGAEPVRAYVEVAKGEILRLETELALSKPVYSRRQLEARAEAAEAEVKRLREALTPFAKFDLSELKQRAFLQILVCPQGDNHADDYRPNFIRARTALASTGGEHHAE</sequence>
<name>A0A546XYL0_AGRTU</name>
<proteinExistence type="predicted"/>
<comment type="caution">
    <text evidence="1">The sequence shown here is derived from an EMBL/GenBank/DDBJ whole genome shotgun (WGS) entry which is preliminary data.</text>
</comment>
<reference evidence="1 2" key="1">
    <citation type="journal article" date="2019" name="Appl. Microbiol. Biotechnol.">
        <title>Differential efficiency of wild type rhizogenic strains for rol gene transformation of plants.</title>
        <authorList>
            <person name="Desmet S."/>
            <person name="De Keyser E."/>
            <person name="Van Vaerenbergh J."/>
            <person name="Baeyen S."/>
            <person name="Van Huylenbroeck J."/>
            <person name="Geelen D."/>
            <person name="Dhooghe E."/>
        </authorList>
    </citation>
    <scope>NUCLEOTIDE SEQUENCE [LARGE SCALE GENOMIC DNA]</scope>
    <source>
        <strain evidence="1 2">MAFF210266</strain>
    </source>
</reference>
<evidence type="ECO:0000313" key="2">
    <source>
        <dbReference type="Proteomes" id="UP000317023"/>
    </source>
</evidence>
<evidence type="ECO:0000313" key="1">
    <source>
        <dbReference type="EMBL" id="TRB05847.1"/>
    </source>
</evidence>
<protein>
    <submittedName>
        <fullName evidence="1">Uncharacterized protein</fullName>
    </submittedName>
</protein>
<dbReference type="EMBL" id="SGOE01000003">
    <property type="protein sequence ID" value="TRB05847.1"/>
    <property type="molecule type" value="Genomic_DNA"/>
</dbReference>